<dbReference type="EMBL" id="CP036525">
    <property type="protein sequence ID" value="QDT04622.1"/>
    <property type="molecule type" value="Genomic_DNA"/>
</dbReference>
<evidence type="ECO:0000313" key="4">
    <source>
        <dbReference type="Proteomes" id="UP000318538"/>
    </source>
</evidence>
<dbReference type="InterPro" id="IPR035919">
    <property type="entry name" value="EAL_sf"/>
</dbReference>
<dbReference type="Gene3D" id="3.20.20.450">
    <property type="entry name" value="EAL domain"/>
    <property type="match status" value="1"/>
</dbReference>
<dbReference type="SMART" id="SM00240">
    <property type="entry name" value="FHA"/>
    <property type="match status" value="1"/>
</dbReference>
<dbReference type="GO" id="GO:0071111">
    <property type="term" value="F:cyclic-guanylate-specific phosphodiesterase activity"/>
    <property type="evidence" value="ECO:0007669"/>
    <property type="project" value="InterPro"/>
</dbReference>
<dbReference type="SMART" id="SM00052">
    <property type="entry name" value="EAL"/>
    <property type="match status" value="1"/>
</dbReference>
<name>A0A517NBV4_9BACT</name>
<dbReference type="KEGG" id="rlc:K227x_30150"/>
<dbReference type="InterPro" id="IPR050706">
    <property type="entry name" value="Cyclic-di-GMP_PDE-like"/>
</dbReference>
<protein>
    <submittedName>
        <fullName evidence="3">Putative membrane protein YjcC</fullName>
    </submittedName>
</protein>
<dbReference type="InterPro" id="IPR008984">
    <property type="entry name" value="SMAD_FHA_dom_sf"/>
</dbReference>
<feature type="domain" description="EAL" evidence="2">
    <location>
        <begin position="131"/>
        <end position="367"/>
    </location>
</feature>
<dbReference type="Pfam" id="PF00563">
    <property type="entry name" value="EAL"/>
    <property type="match status" value="1"/>
</dbReference>
<proteinExistence type="predicted"/>
<dbReference type="AlphaFoldDB" id="A0A517NBV4"/>
<dbReference type="InterPro" id="IPR000253">
    <property type="entry name" value="FHA_dom"/>
</dbReference>
<dbReference type="CDD" id="cd01948">
    <property type="entry name" value="EAL"/>
    <property type="match status" value="1"/>
</dbReference>
<dbReference type="CDD" id="cd00060">
    <property type="entry name" value="FHA"/>
    <property type="match status" value="1"/>
</dbReference>
<dbReference type="Pfam" id="PF00498">
    <property type="entry name" value="FHA"/>
    <property type="match status" value="1"/>
</dbReference>
<dbReference type="Proteomes" id="UP000318538">
    <property type="component" value="Chromosome"/>
</dbReference>
<keyword evidence="4" id="KW-1185">Reference proteome</keyword>
<dbReference type="PROSITE" id="PS50006">
    <property type="entry name" value="FHA_DOMAIN"/>
    <property type="match status" value="1"/>
</dbReference>
<reference evidence="3 4" key="1">
    <citation type="submission" date="2019-02" db="EMBL/GenBank/DDBJ databases">
        <title>Deep-cultivation of Planctomycetes and their phenomic and genomic characterization uncovers novel biology.</title>
        <authorList>
            <person name="Wiegand S."/>
            <person name="Jogler M."/>
            <person name="Boedeker C."/>
            <person name="Pinto D."/>
            <person name="Vollmers J."/>
            <person name="Rivas-Marin E."/>
            <person name="Kohn T."/>
            <person name="Peeters S.H."/>
            <person name="Heuer A."/>
            <person name="Rast P."/>
            <person name="Oberbeckmann S."/>
            <person name="Bunk B."/>
            <person name="Jeske O."/>
            <person name="Meyerdierks A."/>
            <person name="Storesund J.E."/>
            <person name="Kallscheuer N."/>
            <person name="Luecker S."/>
            <person name="Lage O.M."/>
            <person name="Pohl T."/>
            <person name="Merkel B.J."/>
            <person name="Hornburger P."/>
            <person name="Mueller R.-W."/>
            <person name="Bruemmer F."/>
            <person name="Labrenz M."/>
            <person name="Spormann A.M."/>
            <person name="Op den Camp H."/>
            <person name="Overmann J."/>
            <person name="Amann R."/>
            <person name="Jetten M.S.M."/>
            <person name="Mascher T."/>
            <person name="Medema M.H."/>
            <person name="Devos D.P."/>
            <person name="Kaster A.-K."/>
            <person name="Ovreas L."/>
            <person name="Rohde M."/>
            <person name="Galperin M.Y."/>
            <person name="Jogler C."/>
        </authorList>
    </citation>
    <scope>NUCLEOTIDE SEQUENCE [LARGE SCALE GENOMIC DNA]</scope>
    <source>
        <strain evidence="3 4">K22_7</strain>
    </source>
</reference>
<dbReference type="PROSITE" id="PS50883">
    <property type="entry name" value="EAL"/>
    <property type="match status" value="1"/>
</dbReference>
<organism evidence="3 4">
    <name type="scientific">Rubripirellula lacrimiformis</name>
    <dbReference type="NCBI Taxonomy" id="1930273"/>
    <lineage>
        <taxon>Bacteria</taxon>
        <taxon>Pseudomonadati</taxon>
        <taxon>Planctomycetota</taxon>
        <taxon>Planctomycetia</taxon>
        <taxon>Pirellulales</taxon>
        <taxon>Pirellulaceae</taxon>
        <taxon>Rubripirellula</taxon>
    </lineage>
</organism>
<dbReference type="SUPFAM" id="SSF141868">
    <property type="entry name" value="EAL domain-like"/>
    <property type="match status" value="1"/>
</dbReference>
<dbReference type="SUPFAM" id="SSF49879">
    <property type="entry name" value="SMAD/FHA domain"/>
    <property type="match status" value="1"/>
</dbReference>
<sequence>MNYFDVKRTKASSVSKSNSNWMLTEFGSGLHQSRSYLIPMPDCIVGRSTSAGLRISDSSVSKQHARLFTDAGQLFVEDLGSTNGTYVNNEKVQHSALVTGDLLQFANSLYKVCVEQTGGDEGTMEQGPETWAGTLLMFYRLMSDRAVKPYFQPIVKLENLQVDGNELLARSDLDELRDPASMFGAAERLGQQAALSELMRDEGSRVALGHPVAETQLYYNTHSAEFGTDRLDSSLRDLRQRYPTLPLTIEIHEAAITQPDAMRKLRALLTSLDMRLAYDDFGAGQGRLVELTEVPADVLKFDMQLIRNIDSASATRQELLRSLVRVSIDSGSVPLAEGVETEAEHKTCIQLGFQLGQGYYYGRPAPI</sequence>
<feature type="domain" description="FHA" evidence="1">
    <location>
        <begin position="43"/>
        <end position="92"/>
    </location>
</feature>
<dbReference type="PANTHER" id="PTHR33121:SF76">
    <property type="entry name" value="SIGNALING PROTEIN"/>
    <property type="match status" value="1"/>
</dbReference>
<gene>
    <name evidence="3" type="primary">yjcC</name>
    <name evidence="3" type="ORF">K227x_30150</name>
</gene>
<accession>A0A517NBV4</accession>
<dbReference type="RefSeq" id="WP_145170335.1">
    <property type="nucleotide sequence ID" value="NZ_CP036525.1"/>
</dbReference>
<dbReference type="OrthoDB" id="9813903at2"/>
<evidence type="ECO:0000259" key="1">
    <source>
        <dbReference type="PROSITE" id="PS50006"/>
    </source>
</evidence>
<evidence type="ECO:0000313" key="3">
    <source>
        <dbReference type="EMBL" id="QDT04622.1"/>
    </source>
</evidence>
<dbReference type="PANTHER" id="PTHR33121">
    <property type="entry name" value="CYCLIC DI-GMP PHOSPHODIESTERASE PDEF"/>
    <property type="match status" value="1"/>
</dbReference>
<dbReference type="InterPro" id="IPR001633">
    <property type="entry name" value="EAL_dom"/>
</dbReference>
<evidence type="ECO:0000259" key="2">
    <source>
        <dbReference type="PROSITE" id="PS50883"/>
    </source>
</evidence>
<dbReference type="Gene3D" id="2.60.200.20">
    <property type="match status" value="1"/>
</dbReference>